<feature type="signal peptide" evidence="1">
    <location>
        <begin position="1"/>
        <end position="23"/>
    </location>
</feature>
<dbReference type="Proteomes" id="UP001595796">
    <property type="component" value="Unassembled WGS sequence"/>
</dbReference>
<organism evidence="2 3">
    <name type="scientific">Flaviflagellibacter deserti</name>
    <dbReference type="NCBI Taxonomy" id="2267266"/>
    <lineage>
        <taxon>Bacteria</taxon>
        <taxon>Pseudomonadati</taxon>
        <taxon>Pseudomonadota</taxon>
        <taxon>Alphaproteobacteria</taxon>
        <taxon>Hyphomicrobiales</taxon>
        <taxon>Flaviflagellibacter</taxon>
    </lineage>
</organism>
<evidence type="ECO:0000256" key="1">
    <source>
        <dbReference type="SAM" id="SignalP"/>
    </source>
</evidence>
<comment type="caution">
    <text evidence="2">The sequence shown here is derived from an EMBL/GenBank/DDBJ whole genome shotgun (WGS) entry which is preliminary data.</text>
</comment>
<accession>A0ABV9Z0E4</accession>
<sequence>MGTRTYAASSLAFVLLVAGGTTASRSASYDLEPAASPSCGVTNSTFAFWAREATKIVKENTVATDRACPNVEVRQTKPIKRDSAIPRIVQTRAQRNALKTYTGGNVVVVDGLHWCGEFSPSSYAGCEGAGPIIVVNLDRSFHFPELSLIHEIGHNVGFGHTASICPVPRPAGSGIPDAVYFNIMYCRAHRDRRAVNANQCSTLQDGSIADLPMVDAAPAQGVAPATAMSTPAAVADPAPTPAGPEDIETFLMERFAQGTPYEEIELLSPDQLDEVRRILGADSKRALWANAVVVLGLRGQASDVDLLIDLFERIKGSNDPSDLRTRTSGAYSLGMLAGRVEGEPKGRALSFLIRGFRIDGARQLAAPEESDSLARSFATGIALSGDPVATKGVIDASIATRRTWAPQIESYARELGIDSAAPAAAAEVPALDSDELQTLSDTAIGVNARGVRAMLQGQVPESQEQQQIAPNVDQLPASLNRLKDLATSAPEVPAAAQALRSLGLPSLRQWRETPLRNKLGNP</sequence>
<gene>
    <name evidence="2" type="ORF">ACFPFW_07835</name>
</gene>
<evidence type="ECO:0000313" key="2">
    <source>
        <dbReference type="EMBL" id="MFC5067927.1"/>
    </source>
</evidence>
<keyword evidence="1" id="KW-0732">Signal</keyword>
<keyword evidence="3" id="KW-1185">Reference proteome</keyword>
<dbReference type="SUPFAM" id="SSF55486">
    <property type="entry name" value="Metalloproteases ('zincins'), catalytic domain"/>
    <property type="match status" value="1"/>
</dbReference>
<feature type="chain" id="PRO_5047539862" evidence="1">
    <location>
        <begin position="24"/>
        <end position="522"/>
    </location>
</feature>
<proteinExistence type="predicted"/>
<dbReference type="EMBL" id="JBHSJF010000006">
    <property type="protein sequence ID" value="MFC5067927.1"/>
    <property type="molecule type" value="Genomic_DNA"/>
</dbReference>
<protein>
    <submittedName>
        <fullName evidence="2">Uncharacterized protein</fullName>
    </submittedName>
</protein>
<reference evidence="3" key="1">
    <citation type="journal article" date="2019" name="Int. J. Syst. Evol. Microbiol.">
        <title>The Global Catalogue of Microorganisms (GCM) 10K type strain sequencing project: providing services to taxonomists for standard genome sequencing and annotation.</title>
        <authorList>
            <consortium name="The Broad Institute Genomics Platform"/>
            <consortium name="The Broad Institute Genome Sequencing Center for Infectious Disease"/>
            <person name="Wu L."/>
            <person name="Ma J."/>
        </authorList>
    </citation>
    <scope>NUCLEOTIDE SEQUENCE [LARGE SCALE GENOMIC DNA]</scope>
    <source>
        <strain evidence="3">CGMCC 1.16444</strain>
    </source>
</reference>
<dbReference type="RefSeq" id="WP_114956514.1">
    <property type="nucleotide sequence ID" value="NZ_JBHSJF010000006.1"/>
</dbReference>
<name>A0ABV9Z0E4_9HYPH</name>
<evidence type="ECO:0000313" key="3">
    <source>
        <dbReference type="Proteomes" id="UP001595796"/>
    </source>
</evidence>